<dbReference type="Proteomes" id="UP000228758">
    <property type="component" value="Unassembled WGS sequence"/>
</dbReference>
<keyword evidence="3" id="KW-0378">Hydrolase</keyword>
<keyword evidence="4" id="KW-1185">Reference proteome</keyword>
<evidence type="ECO:0000313" key="3">
    <source>
        <dbReference type="EMBL" id="PJJ73582.1"/>
    </source>
</evidence>
<comment type="caution">
    <text evidence="3">The sequence shown here is derived from an EMBL/GenBank/DDBJ whole genome shotgun (WGS) entry which is preliminary data.</text>
</comment>
<dbReference type="Pfam" id="PF05362">
    <property type="entry name" value="Lon_C"/>
    <property type="match status" value="1"/>
</dbReference>
<dbReference type="GO" id="GO:0004252">
    <property type="term" value="F:serine-type endopeptidase activity"/>
    <property type="evidence" value="ECO:0007669"/>
    <property type="project" value="InterPro"/>
</dbReference>
<organism evidence="3 4">
    <name type="scientific">Diaminobutyricimonas aerilata</name>
    <dbReference type="NCBI Taxonomy" id="1162967"/>
    <lineage>
        <taxon>Bacteria</taxon>
        <taxon>Bacillati</taxon>
        <taxon>Actinomycetota</taxon>
        <taxon>Actinomycetes</taxon>
        <taxon>Micrococcales</taxon>
        <taxon>Microbacteriaceae</taxon>
        <taxon>Diaminobutyricimonas</taxon>
    </lineage>
</organism>
<dbReference type="InterPro" id="IPR027065">
    <property type="entry name" value="Lon_Prtase"/>
</dbReference>
<sequence>MRSRSLALTTIAAAITASLAGCTLIPNLTGGGGGETSATGYRADSVELQVLYAAGDTGGVATQHISVRPSDDGDISVDISEDEVSGVGDMTRAASWNALSVTTLLTGAPLDVNYRFAFDGRIDGPSAGALTTVGLLSMYYGTEIDPTKTMTGTINPTGTVGTVGGIPEKIQGVIDAGEIETVLIPAGQRNVPDNAGTLVDVVELGADNDLEVIEVADVYDAYERLTGEQLPVPQQGSDLQVTGRAYDKFKSATDATLARFDRAFAEFSGLDPVVQAGAQPNVDEAVGFADRARSLQQQGLQGGAFFEAGSAAILMEAVNNSFRTVQNLLLGDINAISTRLDAAASVEAEVNAFLDQLSTYQPKTLNDADALISAYGGTFDSFSLLQFARSALQNIFDKAANGEYTDPQQLITDALINLLYFDFAQGQLEFVRSGFDVGRDNDGAPIAKDADLDAIGSFLRRAADANAAAFESGVIQPAAEGRGWSNDVFRNALGGVDLDVALAFTAQQSLPAIEQYIDDSDNAAFAAMGYGSVNFARNAVLLEKYYNNGVLDENLMLVGVNSETILTRALDLGRSQAGASASILVDNGTDPVLATGSFEQANVLREGDVLQKFQAIAQYSSIFVTARVLAYAGGFERDGYDAAD</sequence>
<protein>
    <submittedName>
        <fullName evidence="3">Lon protease-like protein</fullName>
    </submittedName>
</protein>
<proteinExistence type="predicted"/>
<feature type="signal peptide" evidence="1">
    <location>
        <begin position="1"/>
        <end position="20"/>
    </location>
</feature>
<dbReference type="AlphaFoldDB" id="A0A2M9CNX4"/>
<accession>A0A2M9CNX4</accession>
<feature type="chain" id="PRO_5039193537" evidence="1">
    <location>
        <begin position="21"/>
        <end position="644"/>
    </location>
</feature>
<evidence type="ECO:0000259" key="2">
    <source>
        <dbReference type="Pfam" id="PF05362"/>
    </source>
</evidence>
<evidence type="ECO:0000313" key="4">
    <source>
        <dbReference type="Proteomes" id="UP000228758"/>
    </source>
</evidence>
<reference evidence="3 4" key="1">
    <citation type="submission" date="2017-11" db="EMBL/GenBank/DDBJ databases">
        <title>Genomic Encyclopedia of Archaeal and Bacterial Type Strains, Phase II (KMG-II): From Individual Species to Whole Genera.</title>
        <authorList>
            <person name="Goeker M."/>
        </authorList>
    </citation>
    <scope>NUCLEOTIDE SEQUENCE [LARGE SCALE GENOMIC DNA]</scope>
    <source>
        <strain evidence="3 4">DSM 27393</strain>
    </source>
</reference>
<dbReference type="PROSITE" id="PS51257">
    <property type="entry name" value="PROKAR_LIPOPROTEIN"/>
    <property type="match status" value="1"/>
</dbReference>
<dbReference type="OrthoDB" id="5063003at2"/>
<dbReference type="PANTHER" id="PTHR10046">
    <property type="entry name" value="ATP DEPENDENT LON PROTEASE FAMILY MEMBER"/>
    <property type="match status" value="1"/>
</dbReference>
<gene>
    <name evidence="3" type="ORF">CLV46_3175</name>
</gene>
<dbReference type="GO" id="GO:0030163">
    <property type="term" value="P:protein catabolic process"/>
    <property type="evidence" value="ECO:0007669"/>
    <property type="project" value="InterPro"/>
</dbReference>
<dbReference type="RefSeq" id="WP_100365650.1">
    <property type="nucleotide sequence ID" value="NZ_PGFF01000001.1"/>
</dbReference>
<dbReference type="GO" id="GO:0006508">
    <property type="term" value="P:proteolysis"/>
    <property type="evidence" value="ECO:0007669"/>
    <property type="project" value="UniProtKB-KW"/>
</dbReference>
<dbReference type="GO" id="GO:0005524">
    <property type="term" value="F:ATP binding"/>
    <property type="evidence" value="ECO:0007669"/>
    <property type="project" value="InterPro"/>
</dbReference>
<dbReference type="InterPro" id="IPR014721">
    <property type="entry name" value="Ribsml_uS5_D2-typ_fold_subgr"/>
</dbReference>
<dbReference type="SUPFAM" id="SSF54211">
    <property type="entry name" value="Ribosomal protein S5 domain 2-like"/>
    <property type="match status" value="1"/>
</dbReference>
<keyword evidence="3" id="KW-0645">Protease</keyword>
<evidence type="ECO:0000256" key="1">
    <source>
        <dbReference type="SAM" id="SignalP"/>
    </source>
</evidence>
<dbReference type="GO" id="GO:0004176">
    <property type="term" value="F:ATP-dependent peptidase activity"/>
    <property type="evidence" value="ECO:0007669"/>
    <property type="project" value="InterPro"/>
</dbReference>
<name>A0A2M9CNX4_9MICO</name>
<feature type="domain" description="Lon proteolytic" evidence="2">
    <location>
        <begin position="123"/>
        <end position="189"/>
    </location>
</feature>
<dbReference type="Gene3D" id="3.30.230.10">
    <property type="match status" value="1"/>
</dbReference>
<dbReference type="EMBL" id="PGFF01000001">
    <property type="protein sequence ID" value="PJJ73582.1"/>
    <property type="molecule type" value="Genomic_DNA"/>
</dbReference>
<dbReference type="InterPro" id="IPR008269">
    <property type="entry name" value="Lon_proteolytic"/>
</dbReference>
<keyword evidence="1" id="KW-0732">Signal</keyword>
<dbReference type="PRINTS" id="PR00830">
    <property type="entry name" value="ENDOLAPTASE"/>
</dbReference>
<dbReference type="InterPro" id="IPR020568">
    <property type="entry name" value="Ribosomal_Su5_D2-typ_SF"/>
</dbReference>